<dbReference type="Proteomes" id="UP000198287">
    <property type="component" value="Unassembled WGS sequence"/>
</dbReference>
<dbReference type="GO" id="GO:0019432">
    <property type="term" value="P:triglyceride biosynthetic process"/>
    <property type="evidence" value="ECO:0007669"/>
    <property type="project" value="TreeGrafter"/>
</dbReference>
<organism evidence="3 4">
    <name type="scientific">Folsomia candida</name>
    <name type="common">Springtail</name>
    <dbReference type="NCBI Taxonomy" id="158441"/>
    <lineage>
        <taxon>Eukaryota</taxon>
        <taxon>Metazoa</taxon>
        <taxon>Ecdysozoa</taxon>
        <taxon>Arthropoda</taxon>
        <taxon>Hexapoda</taxon>
        <taxon>Collembola</taxon>
        <taxon>Entomobryomorpha</taxon>
        <taxon>Isotomoidea</taxon>
        <taxon>Isotomidae</taxon>
        <taxon>Proisotominae</taxon>
        <taxon>Folsomia</taxon>
    </lineage>
</organism>
<gene>
    <name evidence="3" type="ORF">Fcan01_06930</name>
</gene>
<keyword evidence="1" id="KW-0472">Membrane</keyword>
<evidence type="ECO:0000259" key="2">
    <source>
        <dbReference type="Pfam" id="PF06974"/>
    </source>
</evidence>
<dbReference type="AlphaFoldDB" id="A0A226EQG7"/>
<keyword evidence="1" id="KW-0812">Transmembrane</keyword>
<feature type="transmembrane region" description="Helical" evidence="1">
    <location>
        <begin position="20"/>
        <end position="39"/>
    </location>
</feature>
<keyword evidence="4" id="KW-1185">Reference proteome</keyword>
<sequence>MHCIIKNKGEFSAMVEKRDPLLYIMWAILAVMFIGLIFIERSSSIESASDSIGKEDKVALTDYLNETVSTFEMFQNNISKAMDLLNRFETRQNQTLEKIETRQNQTLEKIETRQNQTLEKMEIRLEKLNASQNEDKAVCSNPASFYVNKKSGLSNLLVMGTHADGSTYFGCRVRVDATDLLGTYNLKFESCYYARWGAEYVYSGDDIDVFTNRHNANLMWKRSIDSLREVVVGGRSSSGSDVLVIRCRHAHGGNGANTSWIPGYFQNGEAVYNVAVEIMAKLYRLKTLFLDIGLIFVSIFLLFTLVPAILLGVILPLLIIRIFAVQTAKVNNNLGSPLSITSCHTAIDDIYGKPRCSLVAVFYLKEKLCVDKLLERVAKLLESSKYPELKQTLTRWMCTYFWANCPQFSICNHVFFDPSTDPGDFRSKLESFVVKPFKQDQPLWEITAFPNYKNEETSSSSALVIRIHHSLADAFALVGLVKNIADPCPDDGVEKRVSFSKTPVVGYREKLLLLLQLVFVTPVQTIVVALKGFDVNQWTIPEGKMTGTLIQYESYHEISQDVLKETAKLHSKSISAIIFSGFTSAVRKTMMMRQEVKELRKSVTILYPWPRIGHPGILTNHLTCVTIPAPIYVHDSEQRLNLISETFSSLQKSSLPLGMLLVNLAVGLVSGFTRRACSVGNFGTAILSNFLYSSKPFKFFGSEATHFNILTGLQLKRIGLMCNAVNYNGRLVIGVKADSSLFPNRESIVLFVKYMIDEFYLLNTSGSTV</sequence>
<reference evidence="3 4" key="1">
    <citation type="submission" date="2015-12" db="EMBL/GenBank/DDBJ databases">
        <title>The genome of Folsomia candida.</title>
        <authorList>
            <person name="Faddeeva A."/>
            <person name="Derks M.F."/>
            <person name="Anvar Y."/>
            <person name="Smit S."/>
            <person name="Van Straalen N."/>
            <person name="Roelofs D."/>
        </authorList>
    </citation>
    <scope>NUCLEOTIDE SEQUENCE [LARGE SCALE GENOMIC DNA]</scope>
    <source>
        <strain evidence="3 4">VU population</strain>
        <tissue evidence="3">Whole body</tissue>
    </source>
</reference>
<evidence type="ECO:0000313" key="3">
    <source>
        <dbReference type="EMBL" id="OXA58836.1"/>
    </source>
</evidence>
<dbReference type="PANTHER" id="PTHR31650:SF1">
    <property type="entry name" value="WAX ESTER SYNTHASE_DIACYLGLYCEROL ACYLTRANSFERASE 4-RELATED"/>
    <property type="match status" value="1"/>
</dbReference>
<dbReference type="OrthoDB" id="619536at2759"/>
<dbReference type="GO" id="GO:0008374">
    <property type="term" value="F:O-acyltransferase activity"/>
    <property type="evidence" value="ECO:0007669"/>
    <property type="project" value="InterPro"/>
</dbReference>
<dbReference type="InterPro" id="IPR009721">
    <property type="entry name" value="O-acyltransferase_WSD1_C"/>
</dbReference>
<dbReference type="InterPro" id="IPR045034">
    <property type="entry name" value="O-acyltransferase_WSD1-like"/>
</dbReference>
<proteinExistence type="predicted"/>
<evidence type="ECO:0000256" key="1">
    <source>
        <dbReference type="SAM" id="Phobius"/>
    </source>
</evidence>
<feature type="transmembrane region" description="Helical" evidence="1">
    <location>
        <begin position="288"/>
        <end position="319"/>
    </location>
</feature>
<protein>
    <recommendedName>
        <fullName evidence="2">O-acyltransferase WSD1 C-terminal domain-containing protein</fullName>
    </recommendedName>
</protein>
<accession>A0A226EQG7</accession>
<keyword evidence="1" id="KW-1133">Transmembrane helix</keyword>
<comment type="caution">
    <text evidence="3">The sequence shown here is derived from an EMBL/GenBank/DDBJ whole genome shotgun (WGS) entry which is preliminary data.</text>
</comment>
<dbReference type="GO" id="GO:0005886">
    <property type="term" value="C:plasma membrane"/>
    <property type="evidence" value="ECO:0007669"/>
    <property type="project" value="TreeGrafter"/>
</dbReference>
<dbReference type="EMBL" id="LNIX01000003">
    <property type="protein sequence ID" value="OXA58836.1"/>
    <property type="molecule type" value="Genomic_DNA"/>
</dbReference>
<evidence type="ECO:0000313" key="4">
    <source>
        <dbReference type="Proteomes" id="UP000198287"/>
    </source>
</evidence>
<dbReference type="Pfam" id="PF06974">
    <property type="entry name" value="WS_DGAT_C"/>
    <property type="match status" value="1"/>
</dbReference>
<feature type="domain" description="O-acyltransferase WSD1 C-terminal" evidence="2">
    <location>
        <begin position="620"/>
        <end position="749"/>
    </location>
</feature>
<dbReference type="PANTHER" id="PTHR31650">
    <property type="entry name" value="O-ACYLTRANSFERASE (WSD1-LIKE) FAMILY PROTEIN"/>
    <property type="match status" value="1"/>
</dbReference>
<name>A0A226EQG7_FOLCA</name>